<feature type="region of interest" description="Disordered" evidence="1">
    <location>
        <begin position="36"/>
        <end position="60"/>
    </location>
</feature>
<organism evidence="2 3">
    <name type="scientific">Cotesia glomerata</name>
    <name type="common">Lepidopteran parasitic wasp</name>
    <name type="synonym">Apanteles glomeratus</name>
    <dbReference type="NCBI Taxonomy" id="32391"/>
    <lineage>
        <taxon>Eukaryota</taxon>
        <taxon>Metazoa</taxon>
        <taxon>Ecdysozoa</taxon>
        <taxon>Arthropoda</taxon>
        <taxon>Hexapoda</taxon>
        <taxon>Insecta</taxon>
        <taxon>Pterygota</taxon>
        <taxon>Neoptera</taxon>
        <taxon>Endopterygota</taxon>
        <taxon>Hymenoptera</taxon>
        <taxon>Apocrita</taxon>
        <taxon>Ichneumonoidea</taxon>
        <taxon>Braconidae</taxon>
        <taxon>Microgastrinae</taxon>
        <taxon>Cotesia</taxon>
    </lineage>
</organism>
<gene>
    <name evidence="2" type="ORF">KQX54_014508</name>
</gene>
<dbReference type="EMBL" id="JAHXZJ010002982">
    <property type="protein sequence ID" value="KAH0535167.1"/>
    <property type="molecule type" value="Genomic_DNA"/>
</dbReference>
<evidence type="ECO:0000256" key="1">
    <source>
        <dbReference type="SAM" id="MobiDB-lite"/>
    </source>
</evidence>
<sequence>MHLVIRDSNDLEGTDEYPTFKRCTLLSVTPKLKIQKNLEAPGRKHKKKNDEPVSNEPVELTEEENDKLLNIMLENLHCSALKEHIDGRHDVLETVSNNSTCDLSKVQAIFKNQVSSNFLKKLEQAKVKPIKECCQKIVSGLNGNVVEICIKTMEFHSTWIEERQLRITGNCDDLKFCGFCLSLPNYQ</sequence>
<keyword evidence="3" id="KW-1185">Reference proteome</keyword>
<evidence type="ECO:0000313" key="3">
    <source>
        <dbReference type="Proteomes" id="UP000826195"/>
    </source>
</evidence>
<reference evidence="2 3" key="1">
    <citation type="journal article" date="2021" name="J. Hered.">
        <title>A chromosome-level genome assembly of the parasitoid wasp, Cotesia glomerata (Hymenoptera: Braconidae).</title>
        <authorList>
            <person name="Pinto B.J."/>
            <person name="Weis J.J."/>
            <person name="Gamble T."/>
            <person name="Ode P.J."/>
            <person name="Paul R."/>
            <person name="Zaspel J.M."/>
        </authorList>
    </citation>
    <scope>NUCLEOTIDE SEQUENCE [LARGE SCALE GENOMIC DNA]</scope>
    <source>
        <strain evidence="2">CgM1</strain>
    </source>
</reference>
<dbReference type="AlphaFoldDB" id="A0AAV7HWN3"/>
<protein>
    <submittedName>
        <fullName evidence="2">Uncharacterized protein</fullName>
    </submittedName>
</protein>
<comment type="caution">
    <text evidence="2">The sequence shown here is derived from an EMBL/GenBank/DDBJ whole genome shotgun (WGS) entry which is preliminary data.</text>
</comment>
<proteinExistence type="predicted"/>
<evidence type="ECO:0000313" key="2">
    <source>
        <dbReference type="EMBL" id="KAH0535167.1"/>
    </source>
</evidence>
<accession>A0AAV7HWN3</accession>
<dbReference type="Proteomes" id="UP000826195">
    <property type="component" value="Unassembled WGS sequence"/>
</dbReference>
<name>A0AAV7HWN3_COTGL</name>